<proteinExistence type="predicted"/>
<dbReference type="Gene3D" id="1.25.40.10">
    <property type="entry name" value="Tetratricopeptide repeat domain"/>
    <property type="match status" value="1"/>
</dbReference>
<dbReference type="SUPFAM" id="SSF48452">
    <property type="entry name" value="TPR-like"/>
    <property type="match status" value="1"/>
</dbReference>
<dbReference type="AlphaFoldDB" id="A0A0F8YKR6"/>
<reference evidence="2" key="1">
    <citation type="journal article" date="2015" name="Nature">
        <title>Complex archaea that bridge the gap between prokaryotes and eukaryotes.</title>
        <authorList>
            <person name="Spang A."/>
            <person name="Saw J.H."/>
            <person name="Jorgensen S.L."/>
            <person name="Zaremba-Niedzwiedzka K."/>
            <person name="Martijn J."/>
            <person name="Lind A.E."/>
            <person name="van Eijk R."/>
            <person name="Schleper C."/>
            <person name="Guy L."/>
            <person name="Ettema T.J."/>
        </authorList>
    </citation>
    <scope>NUCLEOTIDE SEQUENCE</scope>
</reference>
<sequence length="337" mass="37965">LSAWAGEEPEMILPRPAPSGSRDPLALAINQIVLRAVQHASDPTRHAEQITEVGLEPWKVQKVYAALRDGRGTTIINTAQVTTRLGRSIGELAAPARGLISKQYAPPPPNVGFRLLVDHIPQEVGKRDFFSGITLSPGSDARRAYEETSRNNFDAARREARRFRNLQAILAQADSRQRDGHFLANIADQTRGMEPNRAAEVLFQLAERYWIRGRWDLAAECYEVIAERHAAHPLAGAALVWLVQYYAGSEPAWRIQGSQRYNVQQVSKLSIDVSQEQDRSGRASELGKYAQRSFPALFARPELRFPLAVAHRNQGYPRQAERYFLSLTHGSRRDPWW</sequence>
<name>A0A0F8YKR6_9ZZZZ</name>
<protein>
    <submittedName>
        <fullName evidence="2">Uncharacterized protein</fullName>
    </submittedName>
</protein>
<comment type="caution">
    <text evidence="2">The sequence shown here is derived from an EMBL/GenBank/DDBJ whole genome shotgun (WGS) entry which is preliminary data.</text>
</comment>
<dbReference type="EMBL" id="LAZR01068939">
    <property type="protein sequence ID" value="KKK48691.1"/>
    <property type="molecule type" value="Genomic_DNA"/>
</dbReference>
<feature type="region of interest" description="Disordered" evidence="1">
    <location>
        <begin position="1"/>
        <end position="20"/>
    </location>
</feature>
<evidence type="ECO:0000313" key="2">
    <source>
        <dbReference type="EMBL" id="KKK48691.1"/>
    </source>
</evidence>
<feature type="non-terminal residue" evidence="2">
    <location>
        <position position="1"/>
    </location>
</feature>
<evidence type="ECO:0000256" key="1">
    <source>
        <dbReference type="SAM" id="MobiDB-lite"/>
    </source>
</evidence>
<dbReference type="InterPro" id="IPR011990">
    <property type="entry name" value="TPR-like_helical_dom_sf"/>
</dbReference>
<gene>
    <name evidence="2" type="ORF">LCGC14_3142580</name>
</gene>
<feature type="non-terminal residue" evidence="2">
    <location>
        <position position="337"/>
    </location>
</feature>
<organism evidence="2">
    <name type="scientific">marine sediment metagenome</name>
    <dbReference type="NCBI Taxonomy" id="412755"/>
    <lineage>
        <taxon>unclassified sequences</taxon>
        <taxon>metagenomes</taxon>
        <taxon>ecological metagenomes</taxon>
    </lineage>
</organism>
<accession>A0A0F8YKR6</accession>